<proteinExistence type="predicted"/>
<dbReference type="RefSeq" id="WP_235182445.1">
    <property type="nucleotide sequence ID" value="NZ_LAVW01000116.1"/>
</dbReference>
<dbReference type="Proteomes" id="UP000034513">
    <property type="component" value="Unassembled WGS sequence"/>
</dbReference>
<sequence length="61" mass="6964">MNEIKIDEFEKLVNAVQCVPAESTASENEKISEEEIKTFVEKGFIISYEEDNTTHDVILKS</sequence>
<organism evidence="1 2">
    <name type="scientific">Lactococcus lactis subsp. cremoris</name>
    <name type="common">Streptococcus cremoris</name>
    <dbReference type="NCBI Taxonomy" id="1359"/>
    <lineage>
        <taxon>Bacteria</taxon>
        <taxon>Bacillati</taxon>
        <taxon>Bacillota</taxon>
        <taxon>Bacilli</taxon>
        <taxon>Lactobacillales</taxon>
        <taxon>Streptococcaceae</taxon>
        <taxon>Lactococcus</taxon>
    </lineage>
</organism>
<dbReference type="EMBL" id="LAVW01000116">
    <property type="protein sequence ID" value="KKW72817.1"/>
    <property type="molecule type" value="Genomic_DNA"/>
</dbReference>
<accession>A0ABR5EGR3</accession>
<protein>
    <submittedName>
        <fullName evidence="1">Uncharacterized protein</fullName>
    </submittedName>
</protein>
<keyword evidence="2" id="KW-1185">Reference proteome</keyword>
<evidence type="ECO:0000313" key="2">
    <source>
        <dbReference type="Proteomes" id="UP000034513"/>
    </source>
</evidence>
<evidence type="ECO:0000313" key="1">
    <source>
        <dbReference type="EMBL" id="KKW72817.1"/>
    </source>
</evidence>
<gene>
    <name evidence="1" type="ORF">VN93_1260</name>
</gene>
<reference evidence="1 2" key="1">
    <citation type="submission" date="2015-04" db="EMBL/GenBank/DDBJ databases">
        <title>Evaluation of non-dairy Lactococcus lactis with potential dairy applications reveals extensive phenotype-genotype disparity.</title>
        <authorList>
            <person name="Cavanagh D."/>
            <person name="Casey A."/>
            <person name="Altermann E."/>
            <person name="Cotter P."/>
            <person name="Fitzgerald G.F."/>
            <person name="McAuliffe O."/>
        </authorList>
    </citation>
    <scope>NUCLEOTIDE SEQUENCE [LARGE SCALE GENOMIC DNA]</scope>
    <source>
        <strain evidence="1 2">DPC6856</strain>
    </source>
</reference>
<comment type="caution">
    <text evidence="1">The sequence shown here is derived from an EMBL/GenBank/DDBJ whole genome shotgun (WGS) entry which is preliminary data.</text>
</comment>
<name>A0ABR5EGR3_LACLC</name>